<reference evidence="2 3" key="1">
    <citation type="submission" date="2020-03" db="EMBL/GenBank/DDBJ databases">
        <title>Dissostichus mawsoni Genome sequencing and assembly.</title>
        <authorList>
            <person name="Park H."/>
        </authorList>
    </citation>
    <scope>NUCLEOTIDE SEQUENCE [LARGE SCALE GENOMIC DNA]</scope>
    <source>
        <strain evidence="2">DM0001</strain>
        <tissue evidence="2">Muscle</tissue>
    </source>
</reference>
<dbReference type="OrthoDB" id="8987023at2759"/>
<evidence type="ECO:0000256" key="1">
    <source>
        <dbReference type="SAM" id="MobiDB-lite"/>
    </source>
</evidence>
<evidence type="ECO:0000313" key="2">
    <source>
        <dbReference type="EMBL" id="KAF3848529.1"/>
    </source>
</evidence>
<evidence type="ECO:0000313" key="3">
    <source>
        <dbReference type="Proteomes" id="UP000518266"/>
    </source>
</evidence>
<feature type="compositionally biased region" description="Basic and acidic residues" evidence="1">
    <location>
        <begin position="87"/>
        <end position="107"/>
    </location>
</feature>
<name>A0A7J5YID3_DISMA</name>
<comment type="caution">
    <text evidence="2">The sequence shown here is derived from an EMBL/GenBank/DDBJ whole genome shotgun (WGS) entry which is preliminary data.</text>
</comment>
<sequence>MMLLAIQQSGTRTKSPLKMYKTPPVKTMRPFSASSWMQLSCILHCICPVLWTTQDIHSPSQIVCATTMLESMNAVTFHMGRPHATMTRREPARHSAMPRDSRNMDSM</sequence>
<accession>A0A7J5YID3</accession>
<dbReference type="EMBL" id="JAAKFY010000012">
    <property type="protein sequence ID" value="KAF3848529.1"/>
    <property type="molecule type" value="Genomic_DNA"/>
</dbReference>
<keyword evidence="3" id="KW-1185">Reference proteome</keyword>
<feature type="region of interest" description="Disordered" evidence="1">
    <location>
        <begin position="82"/>
        <end position="107"/>
    </location>
</feature>
<organism evidence="2 3">
    <name type="scientific">Dissostichus mawsoni</name>
    <name type="common">Antarctic cod</name>
    <dbReference type="NCBI Taxonomy" id="36200"/>
    <lineage>
        <taxon>Eukaryota</taxon>
        <taxon>Metazoa</taxon>
        <taxon>Chordata</taxon>
        <taxon>Craniata</taxon>
        <taxon>Vertebrata</taxon>
        <taxon>Euteleostomi</taxon>
        <taxon>Actinopterygii</taxon>
        <taxon>Neopterygii</taxon>
        <taxon>Teleostei</taxon>
        <taxon>Neoteleostei</taxon>
        <taxon>Acanthomorphata</taxon>
        <taxon>Eupercaria</taxon>
        <taxon>Perciformes</taxon>
        <taxon>Notothenioidei</taxon>
        <taxon>Nototheniidae</taxon>
        <taxon>Dissostichus</taxon>
    </lineage>
</organism>
<proteinExistence type="predicted"/>
<dbReference type="AlphaFoldDB" id="A0A7J5YID3"/>
<protein>
    <submittedName>
        <fullName evidence="2">Uncharacterized protein</fullName>
    </submittedName>
</protein>
<gene>
    <name evidence="2" type="ORF">F7725_015026</name>
</gene>
<dbReference type="Proteomes" id="UP000518266">
    <property type="component" value="Unassembled WGS sequence"/>
</dbReference>
<feature type="non-terminal residue" evidence="2">
    <location>
        <position position="107"/>
    </location>
</feature>